<organism evidence="2 3">
    <name type="scientific">Halobacillus karajensis</name>
    <dbReference type="NCBI Taxonomy" id="195088"/>
    <lineage>
        <taxon>Bacteria</taxon>
        <taxon>Bacillati</taxon>
        <taxon>Bacillota</taxon>
        <taxon>Bacilli</taxon>
        <taxon>Bacillales</taxon>
        <taxon>Bacillaceae</taxon>
        <taxon>Halobacillus</taxon>
    </lineage>
</organism>
<proteinExistence type="predicted"/>
<keyword evidence="3" id="KW-1185">Reference proteome</keyword>
<accession>A0A024P208</accession>
<evidence type="ECO:0000259" key="1">
    <source>
        <dbReference type="Pfam" id="PF23648"/>
    </source>
</evidence>
<dbReference type="EMBL" id="CCDI010000001">
    <property type="protein sequence ID" value="CDQ22324.1"/>
    <property type="molecule type" value="Genomic_DNA"/>
</dbReference>
<evidence type="ECO:0000313" key="2">
    <source>
        <dbReference type="EMBL" id="CDQ22324.1"/>
    </source>
</evidence>
<dbReference type="Pfam" id="PF23648">
    <property type="entry name" value="DUF7147"/>
    <property type="match status" value="1"/>
</dbReference>
<name>A0A024P208_9BACI</name>
<dbReference type="Proteomes" id="UP000028868">
    <property type="component" value="Unassembled WGS sequence"/>
</dbReference>
<gene>
    <name evidence="2" type="ORF">BN983_00532</name>
</gene>
<evidence type="ECO:0000313" key="3">
    <source>
        <dbReference type="Proteomes" id="UP000028868"/>
    </source>
</evidence>
<dbReference type="OrthoDB" id="2427086at2"/>
<dbReference type="InterPro" id="IPR055571">
    <property type="entry name" value="DUF7147"/>
</dbReference>
<dbReference type="AlphaFoldDB" id="A0A024P208"/>
<protein>
    <recommendedName>
        <fullName evidence="1">DUF7147 domain-containing protein</fullName>
    </recommendedName>
</protein>
<reference evidence="3" key="1">
    <citation type="submission" date="2014-03" db="EMBL/GenBank/DDBJ databases">
        <authorList>
            <person name="Urmite Genomes U."/>
        </authorList>
    </citation>
    <scope>NUCLEOTIDE SEQUENCE [LARGE SCALE GENOMIC DNA]</scope>
    <source>
        <strain evidence="3">HD-03</strain>
    </source>
</reference>
<sequence>MIQKFIELGEGYADIYELIDLGHRMPDRIQHAIAFYSEKNGQPVASLSLVMKPAYNDKFQPIYICREGIPNPHEKPNQRFDLYKQMAENAGKEVTEFTIKPSHLFPETELFYQHLIGILRMNKFIAPLT</sequence>
<dbReference type="RefSeq" id="WP_035505569.1">
    <property type="nucleotide sequence ID" value="NZ_CCDH010000002.1"/>
</dbReference>
<comment type="caution">
    <text evidence="2">The sequence shown here is derived from an EMBL/GenBank/DDBJ whole genome shotgun (WGS) entry which is preliminary data.</text>
</comment>
<feature type="domain" description="DUF7147" evidence="1">
    <location>
        <begin position="1"/>
        <end position="125"/>
    </location>
</feature>
<reference evidence="2 3" key="2">
    <citation type="submission" date="2014-05" db="EMBL/GenBank/DDBJ databases">
        <title>Draft genome sequence of Halobacillus karajensis HK-03.</title>
        <authorList>
            <person name="Khelaifia S."/>
            <person name="Croce O."/>
            <person name="Lagier J.C."/>
            <person name="Raoult D."/>
        </authorList>
    </citation>
    <scope>NUCLEOTIDE SEQUENCE [LARGE SCALE GENOMIC DNA]</scope>
    <source>
        <strain evidence="2 3">HD-03</strain>
    </source>
</reference>